<dbReference type="Proteomes" id="UP001054945">
    <property type="component" value="Unassembled WGS sequence"/>
</dbReference>
<dbReference type="EMBL" id="BPLR01000999">
    <property type="protein sequence ID" value="GIY99058.1"/>
    <property type="molecule type" value="Genomic_DNA"/>
</dbReference>
<comment type="caution">
    <text evidence="1">The sequence shown here is derived from an EMBL/GenBank/DDBJ whole genome shotgun (WGS) entry which is preliminary data.</text>
</comment>
<evidence type="ECO:0000313" key="1">
    <source>
        <dbReference type="EMBL" id="GIY99058.1"/>
    </source>
</evidence>
<proteinExistence type="predicted"/>
<reference evidence="1 2" key="1">
    <citation type="submission" date="2021-06" db="EMBL/GenBank/DDBJ databases">
        <title>Caerostris extrusa draft genome.</title>
        <authorList>
            <person name="Kono N."/>
            <person name="Arakawa K."/>
        </authorList>
    </citation>
    <scope>NUCLEOTIDE SEQUENCE [LARGE SCALE GENOMIC DNA]</scope>
</reference>
<accession>A0AAV4XWW8</accession>
<protein>
    <submittedName>
        <fullName evidence="1">Uncharacterized protein</fullName>
    </submittedName>
</protein>
<dbReference type="AlphaFoldDB" id="A0AAV4XWW8"/>
<organism evidence="1 2">
    <name type="scientific">Caerostris extrusa</name>
    <name type="common">Bark spider</name>
    <name type="synonym">Caerostris bankana</name>
    <dbReference type="NCBI Taxonomy" id="172846"/>
    <lineage>
        <taxon>Eukaryota</taxon>
        <taxon>Metazoa</taxon>
        <taxon>Ecdysozoa</taxon>
        <taxon>Arthropoda</taxon>
        <taxon>Chelicerata</taxon>
        <taxon>Arachnida</taxon>
        <taxon>Araneae</taxon>
        <taxon>Araneomorphae</taxon>
        <taxon>Entelegynae</taxon>
        <taxon>Araneoidea</taxon>
        <taxon>Araneidae</taxon>
        <taxon>Caerostris</taxon>
    </lineage>
</organism>
<keyword evidence="2" id="KW-1185">Reference proteome</keyword>
<name>A0AAV4XWW8_CAEEX</name>
<evidence type="ECO:0000313" key="2">
    <source>
        <dbReference type="Proteomes" id="UP001054945"/>
    </source>
</evidence>
<sequence length="115" mass="12937">MAKGCAIRASREIKGLIVQVANPLKGGLPSIKRMNHALTQFRFPTLNNGHGETVLYPVTKRVGSECSSSWEHLKNFRFCHKTMSSFAHNFLPVKVRFFPSSGEISMLISCDKWNL</sequence>
<gene>
    <name evidence="1" type="ORF">CEXT_703061</name>
</gene>